<protein>
    <submittedName>
        <fullName evidence="2">Uncharacterized protein</fullName>
    </submittedName>
</protein>
<evidence type="ECO:0000256" key="1">
    <source>
        <dbReference type="SAM" id="MobiDB-lite"/>
    </source>
</evidence>
<feature type="region of interest" description="Disordered" evidence="1">
    <location>
        <begin position="112"/>
        <end position="202"/>
    </location>
</feature>
<gene>
    <name evidence="2" type="ORF">PCAR00345_LOCUS822</name>
</gene>
<feature type="compositionally biased region" description="Polar residues" evidence="1">
    <location>
        <begin position="220"/>
        <end position="254"/>
    </location>
</feature>
<feature type="compositionally biased region" description="Basic residues" evidence="1">
    <location>
        <begin position="138"/>
        <end position="147"/>
    </location>
</feature>
<proteinExistence type="predicted"/>
<organism evidence="2">
    <name type="scientific">Chrysotila carterae</name>
    <name type="common">Marine alga</name>
    <name type="synonym">Syracosphaera carterae</name>
    <dbReference type="NCBI Taxonomy" id="13221"/>
    <lineage>
        <taxon>Eukaryota</taxon>
        <taxon>Haptista</taxon>
        <taxon>Haptophyta</taxon>
        <taxon>Prymnesiophyceae</taxon>
        <taxon>Isochrysidales</taxon>
        <taxon>Isochrysidaceae</taxon>
        <taxon>Chrysotila</taxon>
    </lineage>
</organism>
<reference evidence="2" key="1">
    <citation type="submission" date="2021-01" db="EMBL/GenBank/DDBJ databases">
        <authorList>
            <person name="Corre E."/>
            <person name="Pelletier E."/>
            <person name="Niang G."/>
            <person name="Scheremetjew M."/>
            <person name="Finn R."/>
            <person name="Kale V."/>
            <person name="Holt S."/>
            <person name="Cochrane G."/>
            <person name="Meng A."/>
            <person name="Brown T."/>
            <person name="Cohen L."/>
        </authorList>
    </citation>
    <scope>NUCLEOTIDE SEQUENCE</scope>
    <source>
        <strain evidence="2">CCMP645</strain>
    </source>
</reference>
<feature type="region of interest" description="Disordered" evidence="1">
    <location>
        <begin position="38"/>
        <end position="58"/>
    </location>
</feature>
<dbReference type="AlphaFoldDB" id="A0A7S4ERN6"/>
<feature type="region of interest" description="Disordered" evidence="1">
    <location>
        <begin position="216"/>
        <end position="322"/>
    </location>
</feature>
<accession>A0A7S4ERN6</accession>
<sequence>MAKAPPQQFPLNSHQPLSAGHEFALDLRGRQKLPVLHHLPSLNASPRAGSRFGSQVDDSPRAEVWVHAHDAESTVVSGAPVARIDWGSEKEEPDELPSKHLAWNPVVDATHAQGQPQQHALAGGGHARDKHAEAQGQMHRHASRHTGARPLRGTAGAIRPGGGDAVQTGHDQYGGADRGGGGGGVRVRGGGGGEERPSAPRTLRRVVNAISEAIPWGSSRGASNTQSTNGSMRSSRLGSGFWSSLKGSTASQRSGRGMYPDSTRSRGGHADSLRSRGGHADSLRGTQNAAFHSETPRVDPGSDIGPLILRPPRARGSPQVRI</sequence>
<evidence type="ECO:0000313" key="2">
    <source>
        <dbReference type="EMBL" id="CAE0748240.1"/>
    </source>
</evidence>
<feature type="compositionally biased region" description="Basic and acidic residues" evidence="1">
    <location>
        <begin position="268"/>
        <end position="282"/>
    </location>
</feature>
<name>A0A7S4ERN6_CHRCT</name>
<feature type="compositionally biased region" description="Gly residues" evidence="1">
    <location>
        <begin position="176"/>
        <end position="192"/>
    </location>
</feature>
<dbReference type="EMBL" id="HBIZ01001476">
    <property type="protein sequence ID" value="CAE0748240.1"/>
    <property type="molecule type" value="Transcribed_RNA"/>
</dbReference>